<dbReference type="PIRSF" id="PIRSF000887">
    <property type="entry name" value="Pesterase_MJ0037"/>
    <property type="match status" value="1"/>
</dbReference>
<sequence>MNGAYDFSFCDLTLTALPQGALWVGDHRALCVSDLHLGKSDRIARRSGRMLPPYETRATLEKLDALIAVLDPGMVICLGDSFDDLDAAQSLSDTDHLHMATLQAGRDWVWIEGNHDPGPVNLSGRHLAELTLGPLAFRHIATQEKGEISGHYHPKCGLAGGGTRPAFLIDTDRIIMPAFGTYTGGLRANHPALRALMSPQAHAVLTGRKAMAVPLKAVV</sequence>
<gene>
    <name evidence="2" type="ORF">SAMN04488515_0109</name>
</gene>
<dbReference type="InterPro" id="IPR024173">
    <property type="entry name" value="Pesterase_MJ0037-like"/>
</dbReference>
<feature type="domain" description="Calcineurin-like phosphoesterase" evidence="1">
    <location>
        <begin position="28"/>
        <end position="129"/>
    </location>
</feature>
<dbReference type="InterPro" id="IPR029052">
    <property type="entry name" value="Metallo-depent_PP-like"/>
</dbReference>
<dbReference type="RefSeq" id="WP_089988957.1">
    <property type="nucleotide sequence ID" value="NZ_FOIZ01000001.1"/>
</dbReference>
<organism evidence="2 3">
    <name type="scientific">Cognatiyoonia koreensis</name>
    <dbReference type="NCBI Taxonomy" id="364200"/>
    <lineage>
        <taxon>Bacteria</taxon>
        <taxon>Pseudomonadati</taxon>
        <taxon>Pseudomonadota</taxon>
        <taxon>Alphaproteobacteria</taxon>
        <taxon>Rhodobacterales</taxon>
        <taxon>Paracoccaceae</taxon>
        <taxon>Cognatiyoonia</taxon>
    </lineage>
</organism>
<accession>A0A1I0MP41</accession>
<dbReference type="AlphaFoldDB" id="A0A1I0MP41"/>
<name>A0A1I0MP41_9RHOB</name>
<dbReference type="EMBL" id="FOIZ01000001">
    <property type="protein sequence ID" value="SEV89465.1"/>
    <property type="molecule type" value="Genomic_DNA"/>
</dbReference>
<dbReference type="NCBIfam" id="TIGR04123">
    <property type="entry name" value="P_estr_lig_assc"/>
    <property type="match status" value="1"/>
</dbReference>
<protein>
    <submittedName>
        <fullName evidence="2">Putative phosphoesterase</fullName>
    </submittedName>
</protein>
<proteinExistence type="predicted"/>
<keyword evidence="3" id="KW-1185">Reference proteome</keyword>
<reference evidence="2 3" key="1">
    <citation type="submission" date="2016-10" db="EMBL/GenBank/DDBJ databases">
        <authorList>
            <person name="de Groot N.N."/>
        </authorList>
    </citation>
    <scope>NUCLEOTIDE SEQUENCE [LARGE SCALE GENOMIC DNA]</scope>
    <source>
        <strain evidence="2 3">DSM 17925</strain>
    </source>
</reference>
<dbReference type="InterPro" id="IPR004843">
    <property type="entry name" value="Calcineurin-like_PHP"/>
</dbReference>
<dbReference type="GO" id="GO:0016787">
    <property type="term" value="F:hydrolase activity"/>
    <property type="evidence" value="ECO:0007669"/>
    <property type="project" value="InterPro"/>
</dbReference>
<evidence type="ECO:0000259" key="1">
    <source>
        <dbReference type="Pfam" id="PF00149"/>
    </source>
</evidence>
<dbReference type="Pfam" id="PF00149">
    <property type="entry name" value="Metallophos"/>
    <property type="match status" value="1"/>
</dbReference>
<dbReference type="OrthoDB" id="9795838at2"/>
<dbReference type="Gene3D" id="3.60.21.10">
    <property type="match status" value="1"/>
</dbReference>
<dbReference type="SUPFAM" id="SSF56300">
    <property type="entry name" value="Metallo-dependent phosphatases"/>
    <property type="match status" value="1"/>
</dbReference>
<dbReference type="Proteomes" id="UP000199167">
    <property type="component" value="Unassembled WGS sequence"/>
</dbReference>
<dbReference type="PANTHER" id="PTHR39323:SF1">
    <property type="entry name" value="BLR1149 PROTEIN"/>
    <property type="match status" value="1"/>
</dbReference>
<dbReference type="InterPro" id="IPR026336">
    <property type="entry name" value="PdeM-like"/>
</dbReference>
<evidence type="ECO:0000313" key="3">
    <source>
        <dbReference type="Proteomes" id="UP000199167"/>
    </source>
</evidence>
<dbReference type="STRING" id="364200.SAMN04488515_0109"/>
<dbReference type="PANTHER" id="PTHR39323">
    <property type="entry name" value="BLR1149 PROTEIN"/>
    <property type="match status" value="1"/>
</dbReference>
<evidence type="ECO:0000313" key="2">
    <source>
        <dbReference type="EMBL" id="SEV89465.1"/>
    </source>
</evidence>